<reference evidence="6 7" key="1">
    <citation type="submission" date="2016-11" db="EMBL/GenBank/DDBJ databases">
        <authorList>
            <person name="Jaros S."/>
            <person name="Januszkiewicz K."/>
            <person name="Wedrychowicz H."/>
        </authorList>
    </citation>
    <scope>NUCLEOTIDE SEQUENCE [LARGE SCALE GENOMIC DNA]</scope>
    <source>
        <strain evidence="6 7">NF2</strain>
    </source>
</reference>
<dbReference type="PANTHER" id="PTHR42792">
    <property type="entry name" value="FLAGELLIN"/>
    <property type="match status" value="1"/>
</dbReference>
<keyword evidence="6" id="KW-0969">Cilium</keyword>
<evidence type="ECO:0000256" key="3">
    <source>
        <dbReference type="ARBA" id="ARBA00023143"/>
    </source>
</evidence>
<comment type="subcellular location">
    <subcellularLocation>
        <location evidence="1">Bacterial flagellum</location>
    </subcellularLocation>
</comment>
<evidence type="ECO:0000256" key="1">
    <source>
        <dbReference type="ARBA" id="ARBA00004365"/>
    </source>
</evidence>
<dbReference type="InterPro" id="IPR046358">
    <property type="entry name" value="Flagellin_C"/>
</dbReference>
<dbReference type="GO" id="GO:0009424">
    <property type="term" value="C:bacterial-type flagellum hook"/>
    <property type="evidence" value="ECO:0007669"/>
    <property type="project" value="InterPro"/>
</dbReference>
<proteinExistence type="inferred from homology"/>
<feature type="domain" description="Flagellin N-terminal" evidence="4">
    <location>
        <begin position="6"/>
        <end position="142"/>
    </location>
</feature>
<dbReference type="Gene3D" id="1.20.1330.10">
    <property type="entry name" value="f41 fragment of flagellin, N-terminal domain"/>
    <property type="match status" value="1"/>
</dbReference>
<evidence type="ECO:0000256" key="2">
    <source>
        <dbReference type="ARBA" id="ARBA00005709"/>
    </source>
</evidence>
<evidence type="ECO:0000259" key="5">
    <source>
        <dbReference type="Pfam" id="PF00700"/>
    </source>
</evidence>
<name>A0A220MMW2_9BACL</name>
<dbReference type="NCBIfam" id="TIGR02550">
    <property type="entry name" value="flagell_flgL"/>
    <property type="match status" value="1"/>
</dbReference>
<dbReference type="AlphaFoldDB" id="A0A220MMW2"/>
<feature type="domain" description="Flagellin C-terminal" evidence="5">
    <location>
        <begin position="214"/>
        <end position="293"/>
    </location>
</feature>
<evidence type="ECO:0000313" key="7">
    <source>
        <dbReference type="Proteomes" id="UP000197781"/>
    </source>
</evidence>
<accession>A0A220MMW2</accession>
<gene>
    <name evidence="6" type="ORF">BP422_22660</name>
</gene>
<dbReference type="InterPro" id="IPR013384">
    <property type="entry name" value="Flagell_FlgL"/>
</dbReference>
<comment type="similarity">
    <text evidence="2">Belongs to the bacterial flagellin family.</text>
</comment>
<keyword evidence="6" id="KW-0282">Flagellum</keyword>
<protein>
    <submittedName>
        <fullName evidence="6">Flagellar hook-associated protein FlgL</fullName>
    </submittedName>
</protein>
<dbReference type="GO" id="GO:0071973">
    <property type="term" value="P:bacterial-type flagellum-dependent cell motility"/>
    <property type="evidence" value="ECO:0007669"/>
    <property type="project" value="InterPro"/>
</dbReference>
<keyword evidence="3" id="KW-0975">Bacterial flagellum</keyword>
<keyword evidence="6" id="KW-0966">Cell projection</keyword>
<dbReference type="InterPro" id="IPR001492">
    <property type="entry name" value="Flagellin"/>
</dbReference>
<dbReference type="Pfam" id="PF00700">
    <property type="entry name" value="Flagellin_C"/>
    <property type="match status" value="1"/>
</dbReference>
<dbReference type="EMBL" id="CP018145">
    <property type="protein sequence ID" value="ASJ56099.1"/>
    <property type="molecule type" value="Genomic_DNA"/>
</dbReference>
<dbReference type="Proteomes" id="UP000197781">
    <property type="component" value="Chromosome"/>
</dbReference>
<organism evidence="6 7">
    <name type="scientific">Brevibacillus formosus</name>
    <dbReference type="NCBI Taxonomy" id="54913"/>
    <lineage>
        <taxon>Bacteria</taxon>
        <taxon>Bacillati</taxon>
        <taxon>Bacillota</taxon>
        <taxon>Bacilli</taxon>
        <taxon>Bacillales</taxon>
        <taxon>Paenibacillaceae</taxon>
        <taxon>Brevibacillus</taxon>
    </lineage>
</organism>
<sequence length="295" mass="32666">MAIRVTQNMLNNNMLRNLNNSMGNMDKLQEMLSSGKKVSKPSDDPVVVVRGMFYRSSLMENEQFTKNTSEALSWLDTTDQALDEVGNVLKRVQELLVQSGNGSMSKDDLKMMAMEIKEIKNHVGHISNQTVNGRHIFAGSDTQNPPYDVATGKFTNTNSTPVRLEVSEGTFVPININAQNVFNNPATNNVFDLLDKVIVELQNGKSAAVYSNDVSQQMDNVLTERSTLGARVNRLELVEDRLSKSEVSITGLMTKNEDADAAEVMTDLKAQENVHRAALSSGARIIQPTLIDFLR</sequence>
<dbReference type="RefSeq" id="WP_088909705.1">
    <property type="nucleotide sequence ID" value="NZ_CP018145.1"/>
</dbReference>
<dbReference type="GO" id="GO:0005198">
    <property type="term" value="F:structural molecule activity"/>
    <property type="evidence" value="ECO:0007669"/>
    <property type="project" value="InterPro"/>
</dbReference>
<evidence type="ECO:0000259" key="4">
    <source>
        <dbReference type="Pfam" id="PF00669"/>
    </source>
</evidence>
<dbReference type="PANTHER" id="PTHR42792:SF1">
    <property type="entry name" value="FLAGELLAR HOOK-ASSOCIATED PROTEIN 3"/>
    <property type="match status" value="1"/>
</dbReference>
<dbReference type="Pfam" id="PF00669">
    <property type="entry name" value="Flagellin_N"/>
    <property type="match status" value="1"/>
</dbReference>
<dbReference type="SUPFAM" id="SSF64518">
    <property type="entry name" value="Phase 1 flagellin"/>
    <property type="match status" value="1"/>
</dbReference>
<evidence type="ECO:0000313" key="6">
    <source>
        <dbReference type="EMBL" id="ASJ56099.1"/>
    </source>
</evidence>
<dbReference type="InterPro" id="IPR001029">
    <property type="entry name" value="Flagellin_N"/>
</dbReference>
<dbReference type="KEGG" id="bfm:BP422_22660"/>